<evidence type="ECO:0000313" key="2">
    <source>
        <dbReference type="Proteomes" id="UP000003019"/>
    </source>
</evidence>
<dbReference type="EMBL" id="AGAY01000070">
    <property type="protein sequence ID" value="EGY51744.1"/>
    <property type="molecule type" value="Genomic_DNA"/>
</dbReference>
<protein>
    <submittedName>
        <fullName evidence="1">Uncharacterized protein</fullName>
    </submittedName>
</protein>
<reference evidence="1 2" key="1">
    <citation type="submission" date="2011-05" db="EMBL/GenBank/DDBJ databases">
        <authorList>
            <person name="Muzny D."/>
            <person name="Qin X."/>
            <person name="Deng J."/>
            <person name="Jiang H."/>
            <person name="Liu Y."/>
            <person name="Qu J."/>
            <person name="Song X.-Z."/>
            <person name="Zhang L."/>
            <person name="Thornton R."/>
            <person name="Coyle M."/>
            <person name="Francisco L."/>
            <person name="Jackson L."/>
            <person name="Javaid M."/>
            <person name="Korchina V."/>
            <person name="Kovar C."/>
            <person name="Mata R."/>
            <person name="Mathew T."/>
            <person name="Ngo R."/>
            <person name="Nguyen L."/>
            <person name="Nguyen N."/>
            <person name="Okwuonu G."/>
            <person name="Ongeri F."/>
            <person name="Pham C."/>
            <person name="Simmons D."/>
            <person name="Wilczek-Boney K."/>
            <person name="Hale W."/>
            <person name="Jakkamsetti A."/>
            <person name="Pham P."/>
            <person name="Ruth R."/>
            <person name="San Lucas F."/>
            <person name="Warren J."/>
            <person name="Zhang J."/>
            <person name="Zhao Z."/>
            <person name="Zhou C."/>
            <person name="Zhu D."/>
            <person name="Lee S."/>
            <person name="Bess C."/>
            <person name="Blankenburg K."/>
            <person name="Forbes L."/>
            <person name="Fu Q."/>
            <person name="Gubbala S."/>
            <person name="Hirani K."/>
            <person name="Jayaseelan J.C."/>
            <person name="Lara F."/>
            <person name="Munidasa M."/>
            <person name="Palculict T."/>
            <person name="Patil S."/>
            <person name="Pu L.-L."/>
            <person name="Saada N."/>
            <person name="Tang L."/>
            <person name="Weissenberger G."/>
            <person name="Zhu Y."/>
            <person name="Hemphill L."/>
            <person name="Shang Y."/>
            <person name="Youmans B."/>
            <person name="Ayvaz T."/>
            <person name="Ross M."/>
            <person name="Santibanez J."/>
            <person name="Aqrawi P."/>
            <person name="Gross S."/>
            <person name="Joshi V."/>
            <person name="Fowler G."/>
            <person name="Nazareth L."/>
            <person name="Reid J."/>
            <person name="Worley K."/>
            <person name="Petrosino J."/>
            <person name="Highlander S."/>
            <person name="Gibbs R."/>
        </authorList>
    </citation>
    <scope>NUCLEOTIDE SEQUENCE [LARGE SCALE GENOMIC DNA]</scope>
    <source>
        <strain evidence="1 2">871</strain>
    </source>
</reference>
<accession>G4CKA8</accession>
<gene>
    <name evidence="1" type="ORF">HMPREF9371_2048</name>
</gene>
<dbReference type="HOGENOM" id="CLU_3027615_0_0_4"/>
<evidence type="ECO:0000313" key="1">
    <source>
        <dbReference type="EMBL" id="EGY51744.1"/>
    </source>
</evidence>
<proteinExistence type="predicted"/>
<dbReference type="STRING" id="1032488.HMPREF9371_2048"/>
<keyword evidence="2" id="KW-1185">Reference proteome</keyword>
<sequence length="55" mass="6300">MFSGSRRFCHPEGAVFCIVLLHPLPGGLPRCQLCLIDFFNKLIKKNCLPNKYTDF</sequence>
<comment type="caution">
    <text evidence="1">The sequence shown here is derived from an EMBL/GenBank/DDBJ whole genome shotgun (WGS) entry which is preliminary data.</text>
</comment>
<name>G4CKA8_9NEIS</name>
<dbReference type="AlphaFoldDB" id="G4CKA8"/>
<organism evidence="1 2">
    <name type="scientific">Neisseria shayeganii 871</name>
    <dbReference type="NCBI Taxonomy" id="1032488"/>
    <lineage>
        <taxon>Bacteria</taxon>
        <taxon>Pseudomonadati</taxon>
        <taxon>Pseudomonadota</taxon>
        <taxon>Betaproteobacteria</taxon>
        <taxon>Neisseriales</taxon>
        <taxon>Neisseriaceae</taxon>
        <taxon>Neisseria</taxon>
    </lineage>
</organism>
<dbReference type="Proteomes" id="UP000003019">
    <property type="component" value="Unassembled WGS sequence"/>
</dbReference>